<keyword evidence="1" id="KW-0472">Membrane</keyword>
<keyword evidence="3" id="KW-1185">Reference proteome</keyword>
<proteinExistence type="predicted"/>
<reference evidence="2 3" key="1">
    <citation type="submission" date="2019-04" db="EMBL/GenBank/DDBJ databases">
        <authorList>
            <person name="Van Vliet M D."/>
        </authorList>
    </citation>
    <scope>NUCLEOTIDE SEQUENCE [LARGE SCALE GENOMIC DNA]</scope>
    <source>
        <strain evidence="2 3">F21</strain>
    </source>
</reference>
<dbReference type="Proteomes" id="UP000346198">
    <property type="component" value="Unassembled WGS sequence"/>
</dbReference>
<name>A0A6C2UST4_9BACT</name>
<keyword evidence="1" id="KW-0812">Transmembrane</keyword>
<accession>A0A6C2UST4</accession>
<dbReference type="AlphaFoldDB" id="A0A6C2UST4"/>
<sequence length="64" mass="7118">MVVSIFGFNLFLGGACGRSINAALMKVQGAEVVFRNSSFFFLAAVFVARFEMRKRQQTYSCAIN</sequence>
<dbReference type="EMBL" id="CAAHFH010000003">
    <property type="protein sequence ID" value="VGO23400.1"/>
    <property type="molecule type" value="Genomic_DNA"/>
</dbReference>
<gene>
    <name evidence="2" type="ORF">SCARR_05507</name>
</gene>
<evidence type="ECO:0000256" key="1">
    <source>
        <dbReference type="SAM" id="Phobius"/>
    </source>
</evidence>
<organism evidence="2 3">
    <name type="scientific">Pontiella sulfatireligans</name>
    <dbReference type="NCBI Taxonomy" id="2750658"/>
    <lineage>
        <taxon>Bacteria</taxon>
        <taxon>Pseudomonadati</taxon>
        <taxon>Kiritimatiellota</taxon>
        <taxon>Kiritimatiellia</taxon>
        <taxon>Kiritimatiellales</taxon>
        <taxon>Pontiellaceae</taxon>
        <taxon>Pontiella</taxon>
    </lineage>
</organism>
<evidence type="ECO:0000313" key="2">
    <source>
        <dbReference type="EMBL" id="VGO23400.1"/>
    </source>
</evidence>
<keyword evidence="1" id="KW-1133">Transmembrane helix</keyword>
<protein>
    <submittedName>
        <fullName evidence="2">Uncharacterized protein</fullName>
    </submittedName>
</protein>
<evidence type="ECO:0000313" key="3">
    <source>
        <dbReference type="Proteomes" id="UP000346198"/>
    </source>
</evidence>
<dbReference type="RefSeq" id="WP_136065694.1">
    <property type="nucleotide sequence ID" value="NZ_CAAHFH010000003.1"/>
</dbReference>
<feature type="transmembrane region" description="Helical" evidence="1">
    <location>
        <begin position="33"/>
        <end position="50"/>
    </location>
</feature>